<feature type="transmembrane region" description="Helical" evidence="1">
    <location>
        <begin position="205"/>
        <end position="231"/>
    </location>
</feature>
<feature type="transmembrane region" description="Helical" evidence="1">
    <location>
        <begin position="67"/>
        <end position="88"/>
    </location>
</feature>
<keyword evidence="3" id="KW-1185">Reference proteome</keyword>
<accession>A0A845QAM0</accession>
<feature type="transmembrane region" description="Helical" evidence="1">
    <location>
        <begin position="313"/>
        <end position="336"/>
    </location>
</feature>
<keyword evidence="1" id="KW-1133">Transmembrane helix</keyword>
<dbReference type="Proteomes" id="UP000470384">
    <property type="component" value="Unassembled WGS sequence"/>
</dbReference>
<proteinExistence type="predicted"/>
<dbReference type="AlphaFoldDB" id="A0A845QAM0"/>
<dbReference type="Pfam" id="PF09991">
    <property type="entry name" value="DUF2232"/>
    <property type="match status" value="1"/>
</dbReference>
<keyword evidence="1" id="KW-0812">Transmembrane</keyword>
<organism evidence="2 3">
    <name type="scientific">Pyruvatibacter mobilis</name>
    <dbReference type="NCBI Taxonomy" id="1712261"/>
    <lineage>
        <taxon>Bacteria</taxon>
        <taxon>Pseudomonadati</taxon>
        <taxon>Pseudomonadota</taxon>
        <taxon>Alphaproteobacteria</taxon>
        <taxon>Hyphomicrobiales</taxon>
        <taxon>Parvibaculaceae</taxon>
        <taxon>Pyruvatibacter</taxon>
    </lineage>
</organism>
<evidence type="ECO:0000313" key="2">
    <source>
        <dbReference type="EMBL" id="NBG95514.1"/>
    </source>
</evidence>
<dbReference type="OrthoDB" id="7335270at2"/>
<gene>
    <name evidence="2" type="ORF">GTQ45_07185</name>
</gene>
<name>A0A845QAM0_9HYPH</name>
<dbReference type="InterPro" id="IPR018710">
    <property type="entry name" value="DUF2232"/>
</dbReference>
<dbReference type="GeneID" id="300655020"/>
<dbReference type="EMBL" id="WXYQ01000005">
    <property type="protein sequence ID" value="NBG95514.1"/>
    <property type="molecule type" value="Genomic_DNA"/>
</dbReference>
<sequence>MGNIPPWVIGVLAGLASSTLYAAASGGATPAIVLLYLSPLPIFIAGLGWGSLMALIAGGTGLVLTSLFNGISSGVVYLAVEVAAPLWLMRLALTSRAVGGRGASAAARAARAREAHHRAVAAGEIDGPPDDLPEPEVTWYPPGLLVVWTTAIAASLLLISILSMTVTENGLRGAIMQMINTGIVDTGELGRVLDARGFDISPRAFLAGIASFVPAMAASLWLIMTLANMMVAQLILVRLGRAARPTPSIAELRYPKLFLAIFPASLLFAFLPGEAGFAGASLAAVLFIPYFLLGLATIHAISRRWQARSAALTGFYTALVLLSPLVAVLVGCLGLADAWMGLRERYAPDLEAA</sequence>
<evidence type="ECO:0000313" key="3">
    <source>
        <dbReference type="Proteomes" id="UP000470384"/>
    </source>
</evidence>
<feature type="transmembrane region" description="Helical" evidence="1">
    <location>
        <begin position="32"/>
        <end position="55"/>
    </location>
</feature>
<dbReference type="RefSeq" id="WP_160587477.1">
    <property type="nucleotide sequence ID" value="NZ_BMHN01000001.1"/>
</dbReference>
<comment type="caution">
    <text evidence="2">The sequence shown here is derived from an EMBL/GenBank/DDBJ whole genome shotgun (WGS) entry which is preliminary data.</text>
</comment>
<protein>
    <submittedName>
        <fullName evidence="2">DUF2232 domain-containing protein</fullName>
    </submittedName>
</protein>
<feature type="transmembrane region" description="Helical" evidence="1">
    <location>
        <begin position="139"/>
        <end position="162"/>
    </location>
</feature>
<reference evidence="2 3" key="1">
    <citation type="journal article" date="2016" name="Int. J. Syst. Evol. Microbiol.">
        <title>Pyruvatibacter mobilis gen. nov., sp. nov., a marine bacterium from the culture broth of Picochlorum sp. 122.</title>
        <authorList>
            <person name="Wang G."/>
            <person name="Tang M."/>
            <person name="Wu H."/>
            <person name="Dai S."/>
            <person name="Li T."/>
            <person name="Chen C."/>
            <person name="He H."/>
            <person name="Fan J."/>
            <person name="Xiang W."/>
            <person name="Li X."/>
        </authorList>
    </citation>
    <scope>NUCLEOTIDE SEQUENCE [LARGE SCALE GENOMIC DNA]</scope>
    <source>
        <strain evidence="2 3">GYP-11</strain>
    </source>
</reference>
<evidence type="ECO:0000256" key="1">
    <source>
        <dbReference type="SAM" id="Phobius"/>
    </source>
</evidence>
<keyword evidence="1" id="KW-0472">Membrane</keyword>
<feature type="transmembrane region" description="Helical" evidence="1">
    <location>
        <begin position="277"/>
        <end position="301"/>
    </location>
</feature>